<dbReference type="PANTHER" id="PTHR40633">
    <property type="entry name" value="MATRIX PROTEIN, PUTATIVE (AFU_ORTHOLOGUE AFUA_8G05410)-RELATED"/>
    <property type="match status" value="1"/>
</dbReference>
<gene>
    <name evidence="5" type="ORF">XA68_17063</name>
</gene>
<evidence type="ECO:0000256" key="2">
    <source>
        <dbReference type="SAM" id="MobiDB-lite"/>
    </source>
</evidence>
<feature type="domain" description="Yeast cell wall synthesis Kre9/Knh1-like N-terminal" evidence="4">
    <location>
        <begin position="26"/>
        <end position="120"/>
    </location>
</feature>
<feature type="chain" id="PRO_5013401011" description="Yeast cell wall synthesis Kre9/Knh1-like N-terminal domain-containing protein" evidence="3">
    <location>
        <begin position="17"/>
        <end position="248"/>
    </location>
</feature>
<reference evidence="5 6" key="1">
    <citation type="journal article" date="2015" name="BMC Genomics">
        <title>Gene expression during zombie ant biting behavior reflects the complexity underlying fungal parasitic behavioral manipulation.</title>
        <authorList>
            <person name="de Bekker C."/>
            <person name="Ohm R.A."/>
            <person name="Loreto R.G."/>
            <person name="Sebastian A."/>
            <person name="Albert I."/>
            <person name="Merrow M."/>
            <person name="Brachmann A."/>
            <person name="Hughes D.P."/>
        </authorList>
    </citation>
    <scope>NUCLEOTIDE SEQUENCE [LARGE SCALE GENOMIC DNA]</scope>
    <source>
        <strain evidence="5 6">SC16a</strain>
    </source>
</reference>
<name>A0A2A9P544_OPHUN</name>
<dbReference type="STRING" id="268505.A0A2A9P544"/>
<evidence type="ECO:0000313" key="5">
    <source>
        <dbReference type="EMBL" id="PFH56101.1"/>
    </source>
</evidence>
<dbReference type="EMBL" id="LAZP02000661">
    <property type="protein sequence ID" value="PFH56101.1"/>
    <property type="molecule type" value="Genomic_DNA"/>
</dbReference>
<dbReference type="AlphaFoldDB" id="A0A2A9P544"/>
<dbReference type="InterPro" id="IPR018466">
    <property type="entry name" value="Kre9/Knh1-like_N"/>
</dbReference>
<dbReference type="OrthoDB" id="2260257at2759"/>
<proteinExistence type="predicted"/>
<sequence length="248" mass="25410">MRVTFTLATLVATALAQTPTFNVITKPYRNEAVQAGQPFTIRWDAPTRNGPEDKVNIELIGGRDENTLEPIVTIASGVPNNQLKFDWNVDATLGTHPAYGIIMKLASDPSIFQYSSRFNITNNGASESPASSPGVKTIILSSSKPAASTTPLPAAYAPTTAVAASPVVASNPALAPAKSVDCEGKNSTAVLSKPTGLSAAPSVNNSTVLNPGSKSNGSVPIQATSGAAPLHSSLFGLIGGLMAVALAL</sequence>
<evidence type="ECO:0000256" key="3">
    <source>
        <dbReference type="SAM" id="SignalP"/>
    </source>
</evidence>
<dbReference type="PANTHER" id="PTHR40633:SF1">
    <property type="entry name" value="GPI ANCHORED SERINE-THREONINE RICH PROTEIN (AFU_ORTHOLOGUE AFUA_1G03630)"/>
    <property type="match status" value="1"/>
</dbReference>
<feature type="signal peptide" evidence="3">
    <location>
        <begin position="1"/>
        <end position="16"/>
    </location>
</feature>
<organism evidence="5 6">
    <name type="scientific">Ophiocordyceps unilateralis</name>
    <name type="common">Zombie-ant fungus</name>
    <name type="synonym">Torrubia unilateralis</name>
    <dbReference type="NCBI Taxonomy" id="268505"/>
    <lineage>
        <taxon>Eukaryota</taxon>
        <taxon>Fungi</taxon>
        <taxon>Dikarya</taxon>
        <taxon>Ascomycota</taxon>
        <taxon>Pezizomycotina</taxon>
        <taxon>Sordariomycetes</taxon>
        <taxon>Hypocreomycetidae</taxon>
        <taxon>Hypocreales</taxon>
        <taxon>Ophiocordycipitaceae</taxon>
        <taxon>Ophiocordyceps</taxon>
    </lineage>
</organism>
<dbReference type="Proteomes" id="UP000037136">
    <property type="component" value="Unassembled WGS sequence"/>
</dbReference>
<evidence type="ECO:0000256" key="1">
    <source>
        <dbReference type="ARBA" id="ARBA00022729"/>
    </source>
</evidence>
<dbReference type="InterPro" id="IPR052982">
    <property type="entry name" value="SRP1/TIP1-like"/>
</dbReference>
<feature type="compositionally biased region" description="Polar residues" evidence="2">
    <location>
        <begin position="201"/>
        <end position="216"/>
    </location>
</feature>
<feature type="region of interest" description="Disordered" evidence="2">
    <location>
        <begin position="193"/>
        <end position="216"/>
    </location>
</feature>
<evidence type="ECO:0000313" key="6">
    <source>
        <dbReference type="Proteomes" id="UP000037136"/>
    </source>
</evidence>
<comment type="caution">
    <text evidence="5">The sequence shown here is derived from an EMBL/GenBank/DDBJ whole genome shotgun (WGS) entry which is preliminary data.</text>
</comment>
<evidence type="ECO:0000259" key="4">
    <source>
        <dbReference type="Pfam" id="PF10342"/>
    </source>
</evidence>
<accession>A0A2A9P544</accession>
<keyword evidence="6" id="KW-1185">Reference proteome</keyword>
<keyword evidence="1 3" id="KW-0732">Signal</keyword>
<dbReference type="Pfam" id="PF10342">
    <property type="entry name" value="Kre9_KNH"/>
    <property type="match status" value="1"/>
</dbReference>
<protein>
    <recommendedName>
        <fullName evidence="4">Yeast cell wall synthesis Kre9/Knh1-like N-terminal domain-containing protein</fullName>
    </recommendedName>
</protein>
<reference evidence="5 6" key="2">
    <citation type="journal article" date="2017" name="Sci. Rep.">
        <title>Ant-infecting Ophiocordyceps genomes reveal a high diversity of potential behavioral manipulation genes and a possible major role for enterotoxins.</title>
        <authorList>
            <person name="de Bekker C."/>
            <person name="Ohm R.A."/>
            <person name="Evans H.C."/>
            <person name="Brachmann A."/>
            <person name="Hughes D.P."/>
        </authorList>
    </citation>
    <scope>NUCLEOTIDE SEQUENCE [LARGE SCALE GENOMIC DNA]</scope>
    <source>
        <strain evidence="5 6">SC16a</strain>
    </source>
</reference>